<dbReference type="Gene3D" id="3.80.30.30">
    <property type="match status" value="1"/>
</dbReference>
<dbReference type="GO" id="GO:0046872">
    <property type="term" value="F:metal ion binding"/>
    <property type="evidence" value="ECO:0007669"/>
    <property type="project" value="UniProtKB-KW"/>
</dbReference>
<dbReference type="SFLD" id="SFLDS00029">
    <property type="entry name" value="Radical_SAM"/>
    <property type="match status" value="1"/>
</dbReference>
<dbReference type="SFLD" id="SFLDG01084">
    <property type="entry name" value="Uncharacterised_Radical_SAM_Su"/>
    <property type="match status" value="1"/>
</dbReference>
<protein>
    <submittedName>
        <fullName evidence="6">Radical SAM domain protein</fullName>
    </submittedName>
</protein>
<dbReference type="InterPro" id="IPR006638">
    <property type="entry name" value="Elp3/MiaA/NifB-like_rSAM"/>
</dbReference>
<keyword evidence="1" id="KW-0479">Metal-binding</keyword>
<sequence length="371" mass="41892">MQQFRRQPKPEASPGGLVDEERRRGRGAQSNHTGRFETERRETFDDGWDGLAELDAFKTTVFDDPARTIITRNDSPDISFDRSINPYRGCEHGCIYCFARPTHCYLGHSAGLDFETKLYARTNAAQLLERELSNPRYQPACMAIGTNTDPYQPIERERRIMRSVLEVLERTNHPVGIVTKSALITRDIDILSRMAERGLARAALSITTLDPKIARAMEPRAPTPRRRLEAVKQLAAAGIPTTVMVAPIIPGLTDPEIESILEAAHEAGATQAGYVMLRLPLEISTLFREWLASEFPNRADRVMHLLQSMHGGRDYTAEFSIRQRGTGPYADQIAARFRLAVRRLGLNAERKQLRTDLFRHPVLKGQQMALF</sequence>
<evidence type="ECO:0000256" key="1">
    <source>
        <dbReference type="ARBA" id="ARBA00022723"/>
    </source>
</evidence>
<proteinExistence type="predicted"/>
<feature type="region of interest" description="Disordered" evidence="4">
    <location>
        <begin position="1"/>
        <end position="41"/>
    </location>
</feature>
<evidence type="ECO:0000313" key="7">
    <source>
        <dbReference type="Proteomes" id="UP000059074"/>
    </source>
</evidence>
<evidence type="ECO:0000256" key="2">
    <source>
        <dbReference type="ARBA" id="ARBA00023004"/>
    </source>
</evidence>
<dbReference type="InterPro" id="IPR040086">
    <property type="entry name" value="MJ0683-like"/>
</dbReference>
<dbReference type="Proteomes" id="UP000059074">
    <property type="component" value="Unassembled WGS sequence"/>
</dbReference>
<dbReference type="GO" id="GO:0051536">
    <property type="term" value="F:iron-sulfur cluster binding"/>
    <property type="evidence" value="ECO:0007669"/>
    <property type="project" value="UniProtKB-KW"/>
</dbReference>
<feature type="domain" description="Radical SAM core" evidence="5">
    <location>
        <begin position="73"/>
        <end position="313"/>
    </location>
</feature>
<evidence type="ECO:0000256" key="3">
    <source>
        <dbReference type="ARBA" id="ARBA00023014"/>
    </source>
</evidence>
<dbReference type="EMBL" id="LMTR01000043">
    <property type="protein sequence ID" value="KWT69838.1"/>
    <property type="molecule type" value="Genomic_DNA"/>
</dbReference>
<accession>A0A125NVH9</accession>
<name>A0A125NVH9_HYPSL</name>
<dbReference type="InterPro" id="IPR007197">
    <property type="entry name" value="rSAM"/>
</dbReference>
<dbReference type="PROSITE" id="PS51918">
    <property type="entry name" value="RADICAL_SAM"/>
    <property type="match status" value="1"/>
</dbReference>
<dbReference type="AlphaFoldDB" id="A0A125NVH9"/>
<keyword evidence="3" id="KW-0411">Iron-sulfur</keyword>
<organism evidence="6 7">
    <name type="scientific">Hyphomicrobium sulfonivorans</name>
    <dbReference type="NCBI Taxonomy" id="121290"/>
    <lineage>
        <taxon>Bacteria</taxon>
        <taxon>Pseudomonadati</taxon>
        <taxon>Pseudomonadota</taxon>
        <taxon>Alphaproteobacteria</taxon>
        <taxon>Hyphomicrobiales</taxon>
        <taxon>Hyphomicrobiaceae</taxon>
        <taxon>Hyphomicrobium</taxon>
    </lineage>
</organism>
<keyword evidence="7" id="KW-1185">Reference proteome</keyword>
<dbReference type="PANTHER" id="PTHR43432:SF3">
    <property type="entry name" value="SLR0285 PROTEIN"/>
    <property type="match status" value="1"/>
</dbReference>
<dbReference type="Pfam" id="PF04055">
    <property type="entry name" value="Radical_SAM"/>
    <property type="match status" value="1"/>
</dbReference>
<comment type="caution">
    <text evidence="6">The sequence shown here is derived from an EMBL/GenBank/DDBJ whole genome shotgun (WGS) entry which is preliminary data.</text>
</comment>
<dbReference type="PATRIC" id="fig|121290.4.peg.2219"/>
<dbReference type="InterPro" id="IPR058240">
    <property type="entry name" value="rSAM_sf"/>
</dbReference>
<dbReference type="GO" id="GO:0003824">
    <property type="term" value="F:catalytic activity"/>
    <property type="evidence" value="ECO:0007669"/>
    <property type="project" value="InterPro"/>
</dbReference>
<evidence type="ECO:0000313" key="6">
    <source>
        <dbReference type="EMBL" id="KWT69838.1"/>
    </source>
</evidence>
<dbReference type="SUPFAM" id="SSF102114">
    <property type="entry name" value="Radical SAM enzymes"/>
    <property type="match status" value="1"/>
</dbReference>
<dbReference type="RefSeq" id="WP_068460865.1">
    <property type="nucleotide sequence ID" value="NZ_LMTR01000043.1"/>
</dbReference>
<dbReference type="CDD" id="cd01335">
    <property type="entry name" value="Radical_SAM"/>
    <property type="match status" value="1"/>
</dbReference>
<evidence type="ECO:0000256" key="4">
    <source>
        <dbReference type="SAM" id="MobiDB-lite"/>
    </source>
</evidence>
<dbReference type="SMART" id="SM00729">
    <property type="entry name" value="Elp3"/>
    <property type="match status" value="1"/>
</dbReference>
<reference evidence="6 7" key="1">
    <citation type="submission" date="2015-10" db="EMBL/GenBank/DDBJ databases">
        <title>Transcriptomic analysis of a linuron degrading triple-species bacterial consortium.</title>
        <authorList>
            <person name="Albers P."/>
        </authorList>
    </citation>
    <scope>NUCLEOTIDE SEQUENCE [LARGE SCALE GENOMIC DNA]</scope>
    <source>
        <strain evidence="6 7">WDL6</strain>
    </source>
</reference>
<keyword evidence="2" id="KW-0408">Iron</keyword>
<gene>
    <name evidence="6" type="ORF">APY04_1338</name>
</gene>
<dbReference type="NCBIfam" id="NF033668">
    <property type="entry name" value="rSAM_PA0069"/>
    <property type="match status" value="1"/>
</dbReference>
<dbReference type="PANTHER" id="PTHR43432">
    <property type="entry name" value="SLR0285 PROTEIN"/>
    <property type="match status" value="1"/>
</dbReference>
<evidence type="ECO:0000259" key="5">
    <source>
        <dbReference type="PROSITE" id="PS51918"/>
    </source>
</evidence>